<evidence type="ECO:0000313" key="3">
    <source>
        <dbReference type="EMBL" id="QSO47689.1"/>
    </source>
</evidence>
<reference evidence="3 4" key="1">
    <citation type="submission" date="2021-02" db="EMBL/GenBank/DDBJ databases">
        <title>Alicyclobacillus curvatus sp. nov. and Alicyclobacillus mengziensis sp. nov., two acidophilic bacteria isolated from acid mine drainage.</title>
        <authorList>
            <person name="Huang Y."/>
        </authorList>
    </citation>
    <scope>NUCLEOTIDE SEQUENCE [LARGE SCALE GENOMIC DNA]</scope>
    <source>
        <strain evidence="3 4">S30H14</strain>
    </source>
</reference>
<dbReference type="InterPro" id="IPR052515">
    <property type="entry name" value="Gfo/Idh/MocA_Oxidoreductase"/>
</dbReference>
<name>A0A9X7Z678_9BACL</name>
<feature type="domain" description="Gfo/Idh/MocA-like oxidoreductase N-terminal" evidence="1">
    <location>
        <begin position="5"/>
        <end position="123"/>
    </location>
</feature>
<evidence type="ECO:0000259" key="1">
    <source>
        <dbReference type="Pfam" id="PF01408"/>
    </source>
</evidence>
<evidence type="ECO:0000259" key="2">
    <source>
        <dbReference type="Pfam" id="PF22725"/>
    </source>
</evidence>
<dbReference type="RefSeq" id="WP_206657033.1">
    <property type="nucleotide sequence ID" value="NZ_CP071182.1"/>
</dbReference>
<dbReference type="PANTHER" id="PTHR43249">
    <property type="entry name" value="UDP-N-ACETYL-2-AMINO-2-DEOXY-D-GLUCURONATE OXIDASE"/>
    <property type="match status" value="1"/>
</dbReference>
<accession>A0A9X7Z678</accession>
<sequence>MGRTKIAVIGAGSIAQIGHLPYYRDHPDVDLVAVVDVNLERAQQVAAKFGAPNAYADAKEMFQREKPDAVSICTTNSTHVPLAMLAIEQGADVLVEKPLAIESSEAWRLVEAARASDRICMVGMTHRYRNEADAVKRYVDAGELGDIYYAKAKILRRRGTPTGWFTDKSKSGGGPLMDIGVHVLDLAWWLLGQPTAKRISGQLVQGVGRYDTVASRWKSADEQNQDNSVFDVEDFASAYIRFENNLVLQLEVSWAVNGPQDDALKVDLFGTKAGISIDPLTFYSERNQIMLESNMTTVKNDPYKDEINHFVDCIARHVQPLSPVEQGARVVEMLQGIVRSSELQREIELNGKLS</sequence>
<proteinExistence type="predicted"/>
<gene>
    <name evidence="3" type="ORF">JZ786_01120</name>
</gene>
<feature type="domain" description="GFO/IDH/MocA-like oxidoreductase" evidence="2">
    <location>
        <begin position="134"/>
        <end position="275"/>
    </location>
</feature>
<dbReference type="AlphaFoldDB" id="A0A9X7Z678"/>
<organism evidence="3 4">
    <name type="scientific">Alicyclobacillus mengziensis</name>
    <dbReference type="NCBI Taxonomy" id="2931921"/>
    <lineage>
        <taxon>Bacteria</taxon>
        <taxon>Bacillati</taxon>
        <taxon>Bacillota</taxon>
        <taxon>Bacilli</taxon>
        <taxon>Bacillales</taxon>
        <taxon>Alicyclobacillaceae</taxon>
        <taxon>Alicyclobacillus</taxon>
    </lineage>
</organism>
<dbReference type="EMBL" id="CP071182">
    <property type="protein sequence ID" value="QSO47689.1"/>
    <property type="molecule type" value="Genomic_DNA"/>
</dbReference>
<dbReference type="Pfam" id="PF01408">
    <property type="entry name" value="GFO_IDH_MocA"/>
    <property type="match status" value="1"/>
</dbReference>
<dbReference type="Proteomes" id="UP000663505">
    <property type="component" value="Chromosome"/>
</dbReference>
<dbReference type="SUPFAM" id="SSF51735">
    <property type="entry name" value="NAD(P)-binding Rossmann-fold domains"/>
    <property type="match status" value="1"/>
</dbReference>
<dbReference type="InterPro" id="IPR036291">
    <property type="entry name" value="NAD(P)-bd_dom_sf"/>
</dbReference>
<dbReference type="Pfam" id="PF22725">
    <property type="entry name" value="GFO_IDH_MocA_C3"/>
    <property type="match status" value="1"/>
</dbReference>
<dbReference type="GO" id="GO:0000166">
    <property type="term" value="F:nucleotide binding"/>
    <property type="evidence" value="ECO:0007669"/>
    <property type="project" value="InterPro"/>
</dbReference>
<dbReference type="KEGG" id="afx:JZ786_01120"/>
<dbReference type="SUPFAM" id="SSF55347">
    <property type="entry name" value="Glyceraldehyde-3-phosphate dehydrogenase-like, C-terminal domain"/>
    <property type="match status" value="1"/>
</dbReference>
<evidence type="ECO:0000313" key="4">
    <source>
        <dbReference type="Proteomes" id="UP000663505"/>
    </source>
</evidence>
<dbReference type="Gene3D" id="3.40.50.720">
    <property type="entry name" value="NAD(P)-binding Rossmann-like Domain"/>
    <property type="match status" value="1"/>
</dbReference>
<dbReference type="InterPro" id="IPR000683">
    <property type="entry name" value="Gfo/Idh/MocA-like_OxRdtase_N"/>
</dbReference>
<keyword evidence="4" id="KW-1185">Reference proteome</keyword>
<dbReference type="PANTHER" id="PTHR43249:SF1">
    <property type="entry name" value="D-GLUCOSIDE 3-DEHYDROGENASE"/>
    <property type="match status" value="1"/>
</dbReference>
<dbReference type="InterPro" id="IPR055170">
    <property type="entry name" value="GFO_IDH_MocA-like_dom"/>
</dbReference>
<protein>
    <submittedName>
        <fullName evidence="3">Gfo/Idh/MocA family oxidoreductase</fullName>
    </submittedName>
</protein>
<dbReference type="Gene3D" id="3.30.360.10">
    <property type="entry name" value="Dihydrodipicolinate Reductase, domain 2"/>
    <property type="match status" value="1"/>
</dbReference>